<dbReference type="PANTHER" id="PTHR30126">
    <property type="entry name" value="HTH-TYPE TRANSCRIPTIONAL REGULATOR"/>
    <property type="match status" value="1"/>
</dbReference>
<dbReference type="Pfam" id="PF03466">
    <property type="entry name" value="LysR_substrate"/>
    <property type="match status" value="1"/>
</dbReference>
<keyword evidence="7" id="KW-1185">Reference proteome</keyword>
<name>A0A1G9SFU5_9FIRM</name>
<evidence type="ECO:0000256" key="1">
    <source>
        <dbReference type="ARBA" id="ARBA00009437"/>
    </source>
</evidence>
<keyword evidence="3 6" id="KW-0238">DNA-binding</keyword>
<dbReference type="InterPro" id="IPR036390">
    <property type="entry name" value="WH_DNA-bd_sf"/>
</dbReference>
<dbReference type="GO" id="GO:0003700">
    <property type="term" value="F:DNA-binding transcription factor activity"/>
    <property type="evidence" value="ECO:0007669"/>
    <property type="project" value="InterPro"/>
</dbReference>
<accession>A0A1G9SFU5</accession>
<dbReference type="EMBL" id="FNHQ01000005">
    <property type="protein sequence ID" value="SDM33655.1"/>
    <property type="molecule type" value="Genomic_DNA"/>
</dbReference>
<dbReference type="Proteomes" id="UP000199309">
    <property type="component" value="Unassembled WGS sequence"/>
</dbReference>
<dbReference type="InterPro" id="IPR000847">
    <property type="entry name" value="LysR_HTH_N"/>
</dbReference>
<feature type="domain" description="HTH lysR-type" evidence="5">
    <location>
        <begin position="1"/>
        <end position="60"/>
    </location>
</feature>
<comment type="similarity">
    <text evidence="1">Belongs to the LysR transcriptional regulatory family.</text>
</comment>
<organism evidence="6 7">
    <name type="scientific">Megasphaera paucivorans</name>
    <dbReference type="NCBI Taxonomy" id="349095"/>
    <lineage>
        <taxon>Bacteria</taxon>
        <taxon>Bacillati</taxon>
        <taxon>Bacillota</taxon>
        <taxon>Negativicutes</taxon>
        <taxon>Veillonellales</taxon>
        <taxon>Veillonellaceae</taxon>
        <taxon>Megasphaera</taxon>
    </lineage>
</organism>
<dbReference type="PRINTS" id="PR00039">
    <property type="entry name" value="HTHLYSR"/>
</dbReference>
<protein>
    <submittedName>
        <fullName evidence="6">DNA-binding transcriptional regulator, LysR family</fullName>
    </submittedName>
</protein>
<gene>
    <name evidence="6" type="ORF">SAMN05660299_00688</name>
</gene>
<dbReference type="GO" id="GO:0000976">
    <property type="term" value="F:transcription cis-regulatory region binding"/>
    <property type="evidence" value="ECO:0007669"/>
    <property type="project" value="TreeGrafter"/>
</dbReference>
<evidence type="ECO:0000256" key="3">
    <source>
        <dbReference type="ARBA" id="ARBA00023125"/>
    </source>
</evidence>
<dbReference type="Pfam" id="PF00126">
    <property type="entry name" value="HTH_1"/>
    <property type="match status" value="1"/>
</dbReference>
<dbReference type="PROSITE" id="PS50931">
    <property type="entry name" value="HTH_LYSR"/>
    <property type="match status" value="1"/>
</dbReference>
<dbReference type="Gene3D" id="3.40.190.10">
    <property type="entry name" value="Periplasmic binding protein-like II"/>
    <property type="match status" value="2"/>
</dbReference>
<sequence>MNAAGIEAFLAIMQVHSLNKAAERLNVTQATVSYRLKMLEEEMGGTLIARSKGTHTIELTPFGENFAVIAERWRILKQDTEVLQAVGPQLRLTIGGSNSLNTYVLSPLYTALMQHVPRLSLRFRTQHSTELYDTLERREIDVAFVKMKKNLPNITVEPFFVDTMVLIRYAAPENKASDILDPASLQRKDEMYMNWGPAYEAWHNTWWDPLDHTYIPVDTAGLIYSLLCNAKQWAVVPQSTARAFVKSGRFVIQKLSDPPPARICYKATHIHLSAATRSALEILNHYMERIKEPLSQ</sequence>
<keyword evidence="4" id="KW-0804">Transcription</keyword>
<evidence type="ECO:0000256" key="4">
    <source>
        <dbReference type="ARBA" id="ARBA00023163"/>
    </source>
</evidence>
<proteinExistence type="inferred from homology"/>
<dbReference type="InterPro" id="IPR005119">
    <property type="entry name" value="LysR_subst-bd"/>
</dbReference>
<evidence type="ECO:0000313" key="6">
    <source>
        <dbReference type="EMBL" id="SDM33655.1"/>
    </source>
</evidence>
<keyword evidence="2" id="KW-0805">Transcription regulation</keyword>
<dbReference type="STRING" id="349095.SAMN05660299_00688"/>
<evidence type="ECO:0000259" key="5">
    <source>
        <dbReference type="PROSITE" id="PS50931"/>
    </source>
</evidence>
<dbReference type="PANTHER" id="PTHR30126:SF40">
    <property type="entry name" value="HTH-TYPE TRANSCRIPTIONAL REGULATOR GLTR"/>
    <property type="match status" value="1"/>
</dbReference>
<dbReference type="Gene3D" id="1.10.10.10">
    <property type="entry name" value="Winged helix-like DNA-binding domain superfamily/Winged helix DNA-binding domain"/>
    <property type="match status" value="1"/>
</dbReference>
<reference evidence="6 7" key="1">
    <citation type="submission" date="2016-10" db="EMBL/GenBank/DDBJ databases">
        <authorList>
            <person name="de Groot N.N."/>
        </authorList>
    </citation>
    <scope>NUCLEOTIDE SEQUENCE [LARGE SCALE GENOMIC DNA]</scope>
    <source>
        <strain evidence="6 7">DSM 16981</strain>
    </source>
</reference>
<dbReference type="OrthoDB" id="1677645at2"/>
<dbReference type="SUPFAM" id="SSF46785">
    <property type="entry name" value="Winged helix' DNA-binding domain"/>
    <property type="match status" value="1"/>
</dbReference>
<dbReference type="RefSeq" id="WP_091648307.1">
    <property type="nucleotide sequence ID" value="NZ_FNHQ01000005.1"/>
</dbReference>
<evidence type="ECO:0000256" key="2">
    <source>
        <dbReference type="ARBA" id="ARBA00023015"/>
    </source>
</evidence>
<dbReference type="InterPro" id="IPR036388">
    <property type="entry name" value="WH-like_DNA-bd_sf"/>
</dbReference>
<dbReference type="CDD" id="cd05466">
    <property type="entry name" value="PBP2_LTTR_substrate"/>
    <property type="match status" value="1"/>
</dbReference>
<dbReference type="AlphaFoldDB" id="A0A1G9SFU5"/>
<evidence type="ECO:0000313" key="7">
    <source>
        <dbReference type="Proteomes" id="UP000199309"/>
    </source>
</evidence>
<dbReference type="SUPFAM" id="SSF53850">
    <property type="entry name" value="Periplasmic binding protein-like II"/>
    <property type="match status" value="1"/>
</dbReference>